<feature type="compositionally biased region" description="Polar residues" evidence="1">
    <location>
        <begin position="12"/>
        <end position="24"/>
    </location>
</feature>
<accession>A0ABD2LUX6</accession>
<organism evidence="3 4">
    <name type="scientific">Heterodera trifolii</name>
    <dbReference type="NCBI Taxonomy" id="157864"/>
    <lineage>
        <taxon>Eukaryota</taxon>
        <taxon>Metazoa</taxon>
        <taxon>Ecdysozoa</taxon>
        <taxon>Nematoda</taxon>
        <taxon>Chromadorea</taxon>
        <taxon>Rhabditida</taxon>
        <taxon>Tylenchina</taxon>
        <taxon>Tylenchomorpha</taxon>
        <taxon>Tylenchoidea</taxon>
        <taxon>Heteroderidae</taxon>
        <taxon>Heteroderinae</taxon>
        <taxon>Heterodera</taxon>
    </lineage>
</organism>
<comment type="caution">
    <text evidence="3">The sequence shown here is derived from an EMBL/GenBank/DDBJ whole genome shotgun (WGS) entry which is preliminary data.</text>
</comment>
<gene>
    <name evidence="3" type="ORF">niasHT_004877</name>
</gene>
<name>A0ABD2LUX6_9BILA</name>
<dbReference type="InterPro" id="IPR031570">
    <property type="entry name" value="NBEA/BDCP_DUF4704"/>
</dbReference>
<dbReference type="PANTHER" id="PTHR13743:SF162">
    <property type="entry name" value="NEUROBEACHIN"/>
    <property type="match status" value="1"/>
</dbReference>
<dbReference type="PANTHER" id="PTHR13743">
    <property type="entry name" value="BEIGE/BEACH-RELATED"/>
    <property type="match status" value="1"/>
</dbReference>
<dbReference type="EMBL" id="JBICBT010000297">
    <property type="protein sequence ID" value="KAL3118074.1"/>
    <property type="molecule type" value="Genomic_DNA"/>
</dbReference>
<dbReference type="AlphaFoldDB" id="A0ABD2LUX6"/>
<feature type="compositionally biased region" description="Basic and acidic residues" evidence="1">
    <location>
        <begin position="25"/>
        <end position="34"/>
    </location>
</feature>
<proteinExistence type="predicted"/>
<dbReference type="Proteomes" id="UP001620626">
    <property type="component" value="Unassembled WGS sequence"/>
</dbReference>
<dbReference type="Pfam" id="PF15787">
    <property type="entry name" value="DUF4704"/>
    <property type="match status" value="1"/>
</dbReference>
<feature type="region of interest" description="Disordered" evidence="1">
    <location>
        <begin position="1"/>
        <end position="91"/>
    </location>
</feature>
<dbReference type="Gene3D" id="2.60.120.200">
    <property type="match status" value="1"/>
</dbReference>
<dbReference type="InterPro" id="IPR050865">
    <property type="entry name" value="BEACH_Domain"/>
</dbReference>
<evidence type="ECO:0000313" key="3">
    <source>
        <dbReference type="EMBL" id="KAL3118074.1"/>
    </source>
</evidence>
<evidence type="ECO:0000259" key="2">
    <source>
        <dbReference type="Pfam" id="PF15787"/>
    </source>
</evidence>
<sequence length="687" mass="77631">MQRKESPPHSHGLTSFPETLNSTNFDEKEMKDVQLYDENTPTSFDGKKDGSQNEGGTEVEAGQRTAEDSRTKTTARRHSQTTADEEDQQHQFESLATSLTVCSTRTESGLISRILDLLPSANSVTSDLLIELLTVLTNYSISVKECKYFLRFLRILDDGFWRPNSTKLFGVMKEMPKRDGPDVFFLFPGKASAGISLPPLLRWPYQNGWSFSTWLRMDPQHSIYFEKERPYFFSFSTSKGLSYFCYFMGNCLVLRRVRAPGKETLHCVNNKHELLPRKWHHVALSFVYSRWAKSEIHCFVDGYLRFDCPLVSTNDHFDRCFVGCGSQPNVNEAFSGQMAAVYLFSQAISPPLVTALLYLGVSYQSQFKHEAESNLPDTYRKQLFDGRLHDSLVFAYCPKNCHDQLCLFQQQTPKGGQLHSSAASYFVQVPHAVMKNGVKLVKTHSVHCSLHSIGGIQVLLPLFSQIDAKQHEPVDNDICANLLSVVSILLSCSTTAQQQFLHVQGFSIVASTIANADSRHLTMNLLEGFISVYKSLLNCSIGVPLIKQLIDSVFLTPTLWVRADATVQMRLYDFLAGDLFCVSTNNSLLSPASSIVRRTHTVLTLMHTLKQFYWVVRPTTAPNSAQMAMEPMDRLTVVHIRGCILQIVNRLMFNTVATDVSEKEVSRDEEFQCMLNFVNTVQEDDNL</sequence>
<evidence type="ECO:0000256" key="1">
    <source>
        <dbReference type="SAM" id="MobiDB-lite"/>
    </source>
</evidence>
<feature type="domain" description="DUF4704" evidence="2">
    <location>
        <begin position="425"/>
        <end position="687"/>
    </location>
</feature>
<keyword evidence="4" id="KW-1185">Reference proteome</keyword>
<reference evidence="3 4" key="1">
    <citation type="submission" date="2024-10" db="EMBL/GenBank/DDBJ databases">
        <authorList>
            <person name="Kim D."/>
        </authorList>
    </citation>
    <scope>NUCLEOTIDE SEQUENCE [LARGE SCALE GENOMIC DNA]</scope>
    <source>
        <strain evidence="3">BH-2024</strain>
    </source>
</reference>
<protein>
    <recommendedName>
        <fullName evidence="2">DUF4704 domain-containing protein</fullName>
    </recommendedName>
</protein>
<dbReference type="SUPFAM" id="SSF49899">
    <property type="entry name" value="Concanavalin A-like lectins/glucanases"/>
    <property type="match status" value="1"/>
</dbReference>
<dbReference type="Pfam" id="PF13385">
    <property type="entry name" value="Laminin_G_3"/>
    <property type="match status" value="1"/>
</dbReference>
<evidence type="ECO:0000313" key="4">
    <source>
        <dbReference type="Proteomes" id="UP001620626"/>
    </source>
</evidence>
<dbReference type="InterPro" id="IPR013320">
    <property type="entry name" value="ConA-like_dom_sf"/>
</dbReference>